<name>A0AAW8VXG1_LACPE</name>
<keyword evidence="1" id="KW-0238">DNA-binding</keyword>
<accession>A0AAW8VXG1</accession>
<evidence type="ECO:0000256" key="1">
    <source>
        <dbReference type="ARBA" id="ARBA00023125"/>
    </source>
</evidence>
<reference evidence="3" key="2">
    <citation type="journal article" date="2023" name="Front Nutr">
        <title>Lactiplantibacillus pentosus P2020 protects the hyperuricemia and renal inflammation in mice.</title>
        <authorList>
            <person name="Wang Z."/>
            <person name="Song L."/>
            <person name="Li X."/>
            <person name="Xiao Y."/>
            <person name="Huang Y."/>
            <person name="Zhang Y."/>
            <person name="Li J."/>
            <person name="Li M."/>
            <person name="Ren Z."/>
        </authorList>
    </citation>
    <scope>NUCLEOTIDE SEQUENCE</scope>
    <source>
        <strain evidence="3">P2000</strain>
    </source>
</reference>
<dbReference type="PANTHER" id="PTHR46797">
    <property type="entry name" value="HTH-TYPE TRANSCRIPTIONAL REGULATOR"/>
    <property type="match status" value="1"/>
</dbReference>
<sequence length="138" mass="15093">MNNIRIARKAKNMSIVSLAKQSGLSVSSISAYENNKRQPKIESLQKISKVLGVSSAYLNGMSGEKNILNVNSQNPKNNTIDIDVIGFLLNARSTHPGKVPIFIQDALAGAPIYIDDNGNKLDAEKRKLLITFLKTLLN</sequence>
<dbReference type="Proteomes" id="UP001267003">
    <property type="component" value="Unassembled WGS sequence"/>
</dbReference>
<evidence type="ECO:0000313" key="5">
    <source>
        <dbReference type="Proteomes" id="UP001267003"/>
    </source>
</evidence>
<dbReference type="CDD" id="cd00093">
    <property type="entry name" value="HTH_XRE"/>
    <property type="match status" value="1"/>
</dbReference>
<dbReference type="Proteomes" id="UP001151834">
    <property type="component" value="Unassembled WGS sequence"/>
</dbReference>
<gene>
    <name evidence="3" type="ORF">OOJ94_16685</name>
    <name evidence="4" type="ORF">RI536_09815</name>
</gene>
<dbReference type="SMART" id="SM00530">
    <property type="entry name" value="HTH_XRE"/>
    <property type="match status" value="1"/>
</dbReference>
<dbReference type="AlphaFoldDB" id="A0AAW8VXG1"/>
<evidence type="ECO:0000313" key="3">
    <source>
        <dbReference type="EMBL" id="MDF2314438.1"/>
    </source>
</evidence>
<dbReference type="PANTHER" id="PTHR46797:SF1">
    <property type="entry name" value="METHYLPHOSPHONATE SYNTHASE"/>
    <property type="match status" value="1"/>
</dbReference>
<dbReference type="EMBL" id="JAVLAQ010000001">
    <property type="protein sequence ID" value="MDT6990395.1"/>
    <property type="molecule type" value="Genomic_DNA"/>
</dbReference>
<dbReference type="GO" id="GO:0003700">
    <property type="term" value="F:DNA-binding transcription factor activity"/>
    <property type="evidence" value="ECO:0007669"/>
    <property type="project" value="TreeGrafter"/>
</dbReference>
<dbReference type="GO" id="GO:0003677">
    <property type="term" value="F:DNA binding"/>
    <property type="evidence" value="ECO:0007669"/>
    <property type="project" value="UniProtKB-KW"/>
</dbReference>
<comment type="caution">
    <text evidence="4">The sequence shown here is derived from an EMBL/GenBank/DDBJ whole genome shotgun (WGS) entry which is preliminary data.</text>
</comment>
<evidence type="ECO:0000313" key="4">
    <source>
        <dbReference type="EMBL" id="MDT6990395.1"/>
    </source>
</evidence>
<evidence type="ECO:0000259" key="2">
    <source>
        <dbReference type="PROSITE" id="PS50943"/>
    </source>
</evidence>
<dbReference type="EMBL" id="JAPEQV010000035">
    <property type="protein sequence ID" value="MDF2314438.1"/>
    <property type="molecule type" value="Genomic_DNA"/>
</dbReference>
<feature type="domain" description="HTH cro/C1-type" evidence="2">
    <location>
        <begin position="4"/>
        <end position="58"/>
    </location>
</feature>
<dbReference type="InterPro" id="IPR001387">
    <property type="entry name" value="Cro/C1-type_HTH"/>
</dbReference>
<proteinExistence type="predicted"/>
<dbReference type="RefSeq" id="WP_046947797.1">
    <property type="nucleotide sequence ID" value="NZ_BJZC01000098.1"/>
</dbReference>
<reference evidence="4" key="3">
    <citation type="submission" date="2023-08" db="EMBL/GenBank/DDBJ databases">
        <authorList>
            <person name="Page C.A."/>
            <person name="Perez-Diaz I.M."/>
        </authorList>
    </citation>
    <scope>NUCLEOTIDE SEQUENCE</scope>
    <source>
        <strain evidence="4">7.8.46</strain>
    </source>
</reference>
<reference evidence="3" key="1">
    <citation type="submission" date="2022-11" db="EMBL/GenBank/DDBJ databases">
        <authorList>
            <person name="Wang Z."/>
        </authorList>
    </citation>
    <scope>NUCLEOTIDE SEQUENCE</scope>
    <source>
        <strain evidence="3">P2000</strain>
    </source>
</reference>
<dbReference type="Gene3D" id="1.10.260.40">
    <property type="entry name" value="lambda repressor-like DNA-binding domains"/>
    <property type="match status" value="1"/>
</dbReference>
<dbReference type="GO" id="GO:0005829">
    <property type="term" value="C:cytosol"/>
    <property type="evidence" value="ECO:0007669"/>
    <property type="project" value="TreeGrafter"/>
</dbReference>
<dbReference type="InterPro" id="IPR050807">
    <property type="entry name" value="TransReg_Diox_bact_type"/>
</dbReference>
<dbReference type="Pfam" id="PF01381">
    <property type="entry name" value="HTH_3"/>
    <property type="match status" value="1"/>
</dbReference>
<dbReference type="SUPFAM" id="SSF47413">
    <property type="entry name" value="lambda repressor-like DNA-binding domains"/>
    <property type="match status" value="1"/>
</dbReference>
<protein>
    <submittedName>
        <fullName evidence="4">Helix-turn-helix transcriptional regulator</fullName>
    </submittedName>
</protein>
<dbReference type="GeneID" id="49392897"/>
<dbReference type="InterPro" id="IPR010982">
    <property type="entry name" value="Lambda_DNA-bd_dom_sf"/>
</dbReference>
<organism evidence="4 5">
    <name type="scientific">Lactiplantibacillus pentosus</name>
    <name type="common">Lactobacillus pentosus</name>
    <dbReference type="NCBI Taxonomy" id="1589"/>
    <lineage>
        <taxon>Bacteria</taxon>
        <taxon>Bacillati</taxon>
        <taxon>Bacillota</taxon>
        <taxon>Bacilli</taxon>
        <taxon>Lactobacillales</taxon>
        <taxon>Lactobacillaceae</taxon>
        <taxon>Lactiplantibacillus</taxon>
    </lineage>
</organism>
<dbReference type="PROSITE" id="PS50943">
    <property type="entry name" value="HTH_CROC1"/>
    <property type="match status" value="1"/>
</dbReference>